<dbReference type="GO" id="GO:0004519">
    <property type="term" value="F:endonuclease activity"/>
    <property type="evidence" value="ECO:0007669"/>
    <property type="project" value="UniProtKB-KW"/>
</dbReference>
<comment type="caution">
    <text evidence="2">The sequence shown here is derived from an EMBL/GenBank/DDBJ whole genome shotgun (WGS) entry which is preliminary data.</text>
</comment>
<dbReference type="Pfam" id="PF13391">
    <property type="entry name" value="HNH_2"/>
    <property type="match status" value="1"/>
</dbReference>
<dbReference type="InterPro" id="IPR003615">
    <property type="entry name" value="HNH_nuc"/>
</dbReference>
<proteinExistence type="predicted"/>
<dbReference type="EMBL" id="WWEQ01000053">
    <property type="protein sequence ID" value="MYM20446.1"/>
    <property type="molecule type" value="Genomic_DNA"/>
</dbReference>
<keyword evidence="2" id="KW-0378">Hydrolase</keyword>
<organism evidence="2 3">
    <name type="scientific">Brevibacterium rongguiense</name>
    <dbReference type="NCBI Taxonomy" id="2695267"/>
    <lineage>
        <taxon>Bacteria</taxon>
        <taxon>Bacillati</taxon>
        <taxon>Actinomycetota</taxon>
        <taxon>Actinomycetes</taxon>
        <taxon>Micrococcales</taxon>
        <taxon>Brevibacteriaceae</taxon>
        <taxon>Brevibacterium</taxon>
    </lineage>
</organism>
<keyword evidence="2" id="KW-0255">Endonuclease</keyword>
<dbReference type="AlphaFoldDB" id="A0A6N9H9M8"/>
<accession>A0A6N9H9M8</accession>
<keyword evidence="3" id="KW-1185">Reference proteome</keyword>
<reference evidence="2 3" key="1">
    <citation type="submission" date="2020-01" db="EMBL/GenBank/DDBJ databases">
        <authorList>
            <person name="Deng T."/>
        </authorList>
    </citation>
    <scope>NUCLEOTIDE SEQUENCE [LARGE SCALE GENOMIC DNA]</scope>
    <source>
        <strain evidence="2 3">5221</strain>
    </source>
</reference>
<name>A0A6N9H9M8_9MICO</name>
<gene>
    <name evidence="2" type="ORF">GSY69_10845</name>
</gene>
<feature type="domain" description="HNH nuclease" evidence="1">
    <location>
        <begin position="189"/>
        <end position="238"/>
    </location>
</feature>
<evidence type="ECO:0000259" key="1">
    <source>
        <dbReference type="Pfam" id="PF13391"/>
    </source>
</evidence>
<protein>
    <submittedName>
        <fullName evidence="2">HNH endonuclease</fullName>
    </submittedName>
</protein>
<keyword evidence="2" id="KW-0540">Nuclease</keyword>
<evidence type="ECO:0000313" key="3">
    <source>
        <dbReference type="Proteomes" id="UP000469215"/>
    </source>
</evidence>
<dbReference type="Proteomes" id="UP000469215">
    <property type="component" value="Unassembled WGS sequence"/>
</dbReference>
<evidence type="ECO:0000313" key="2">
    <source>
        <dbReference type="EMBL" id="MYM20446.1"/>
    </source>
</evidence>
<sequence length="320" mass="36113">MEWLTMRTDDGQIPLSREEIGDFSFRGARLPLVDRMRGIWRPAGWAATLSVLTKYTPPDKKPPYNDEVGEDGLIRYAWMGEDGNHANNVGLRNAMETRSPVIWFVGVSAQPVPRYNVVCPVYVVGEEWHNKRFILMPVTMDDAPPVEIGSAMEHGFRELEKRYIRRSVKQRLHQPRFRSEVLLAYENHCAICNLAHSPLLDAAHIVPDRDEAGVAQVSNGMAMCKIHHAAFDGYFLGIRPGRAGSNELRVEIRQDLLAEVDGPMLRHGLQELHGRDLMKIPRQRAARPDRALLERAYESFRAASVDDADPGILGTATSRD</sequence>